<accession>A0A1M6KH93</accession>
<evidence type="ECO:0000256" key="1">
    <source>
        <dbReference type="SAM" id="MobiDB-lite"/>
    </source>
</evidence>
<keyword evidence="3" id="KW-1185">Reference proteome</keyword>
<proteinExistence type="predicted"/>
<feature type="region of interest" description="Disordered" evidence="1">
    <location>
        <begin position="374"/>
        <end position="405"/>
    </location>
</feature>
<dbReference type="EMBL" id="FRAC01000006">
    <property type="protein sequence ID" value="SHJ58270.1"/>
    <property type="molecule type" value="Genomic_DNA"/>
</dbReference>
<dbReference type="AlphaFoldDB" id="A0A1M6KH93"/>
<sequence length="405" mass="47507">MFIVDFKRPDGTLIQAIVKADNEEDARVRASFNLSNMANGLRKSAIEYFRDRLYDFEDNWEFVKDEKQNFKLIKVTEFNDNDLELNLINGLSNLPYGNKSYRVTVLDGGCFYYTANNVRNFEEAYTNAVINFYRTKPVEGFVFELCQPYKVHKDRVRIIEYEYEVGKNNYSVVMEQYADYSRISMQHNAAGMTFVGQSMTIEKMLGKLISKGTKEEKAIQLINHMLKINQNTFVWDNSDIKVADRNERFHTKSAFEDYLKYENVIDITHQKSVYIDWKAVEEKQKKLDEFESAKRDLGNTLGELFYEFEEIMSEEEKNIIYQMYQMYKDLHFGIGWGNCNHEYPAMPCKALDLDENDDDNWGIRFEDFSFEYTSNDTEPQVNPKKSTKPKSTKSQASKGSKKKGK</sequence>
<name>A0A1M6KH93_9FIRM</name>
<reference evidence="2 3" key="1">
    <citation type="submission" date="2016-11" db="EMBL/GenBank/DDBJ databases">
        <authorList>
            <person name="Jaros S."/>
            <person name="Januszkiewicz K."/>
            <person name="Wedrychowicz H."/>
        </authorList>
    </citation>
    <scope>NUCLEOTIDE SEQUENCE [LARGE SCALE GENOMIC DNA]</scope>
    <source>
        <strain evidence="2 3">DSM 15929</strain>
    </source>
</reference>
<evidence type="ECO:0000313" key="2">
    <source>
        <dbReference type="EMBL" id="SHJ58270.1"/>
    </source>
</evidence>
<dbReference type="Proteomes" id="UP000184386">
    <property type="component" value="Unassembled WGS sequence"/>
</dbReference>
<gene>
    <name evidence="2" type="ORF">SAMN02745136_00451</name>
</gene>
<dbReference type="RefSeq" id="WP_073272492.1">
    <property type="nucleotide sequence ID" value="NZ_FRAC01000006.1"/>
</dbReference>
<organism evidence="2 3">
    <name type="scientific">Anaerocolumna jejuensis DSM 15929</name>
    <dbReference type="NCBI Taxonomy" id="1121322"/>
    <lineage>
        <taxon>Bacteria</taxon>
        <taxon>Bacillati</taxon>
        <taxon>Bacillota</taxon>
        <taxon>Clostridia</taxon>
        <taxon>Lachnospirales</taxon>
        <taxon>Lachnospiraceae</taxon>
        <taxon>Anaerocolumna</taxon>
    </lineage>
</organism>
<protein>
    <submittedName>
        <fullName evidence="2">Uncharacterized protein</fullName>
    </submittedName>
</protein>
<evidence type="ECO:0000313" key="3">
    <source>
        <dbReference type="Proteomes" id="UP000184386"/>
    </source>
</evidence>